<evidence type="ECO:0000259" key="6">
    <source>
        <dbReference type="PROSITE" id="PS50977"/>
    </source>
</evidence>
<organism evidence="7 8">
    <name type="scientific">Corynebacterium choanae</name>
    <dbReference type="NCBI Taxonomy" id="1862358"/>
    <lineage>
        <taxon>Bacteria</taxon>
        <taxon>Bacillati</taxon>
        <taxon>Actinomycetota</taxon>
        <taxon>Actinomycetes</taxon>
        <taxon>Mycobacteriales</taxon>
        <taxon>Corynebacteriaceae</taxon>
        <taxon>Corynebacterium</taxon>
    </lineage>
</organism>
<keyword evidence="8" id="KW-1185">Reference proteome</keyword>
<name>A0A3G6J370_9CORY</name>
<dbReference type="InterPro" id="IPR009057">
    <property type="entry name" value="Homeodomain-like_sf"/>
</dbReference>
<dbReference type="EMBL" id="CP033896">
    <property type="protein sequence ID" value="AZA12505.1"/>
    <property type="molecule type" value="Genomic_DNA"/>
</dbReference>
<dbReference type="AlphaFoldDB" id="A0A3G6J370"/>
<evidence type="ECO:0000256" key="5">
    <source>
        <dbReference type="SAM" id="MobiDB-lite"/>
    </source>
</evidence>
<keyword evidence="3" id="KW-0804">Transcription</keyword>
<evidence type="ECO:0000256" key="1">
    <source>
        <dbReference type="ARBA" id="ARBA00023015"/>
    </source>
</evidence>
<evidence type="ECO:0000256" key="2">
    <source>
        <dbReference type="ARBA" id="ARBA00023125"/>
    </source>
</evidence>
<reference evidence="7 8" key="1">
    <citation type="submission" date="2018-11" db="EMBL/GenBank/DDBJ databases">
        <authorList>
            <person name="Kleinhagauer T."/>
            <person name="Glaeser S.P."/>
            <person name="Spergser J."/>
            <person name="Ruckert C."/>
            <person name="Kaempfer P."/>
            <person name="Busse H.-J."/>
        </authorList>
    </citation>
    <scope>NUCLEOTIDE SEQUENCE [LARGE SCALE GENOMIC DNA]</scope>
    <source>
        <strain evidence="7 8">200CH</strain>
    </source>
</reference>
<keyword evidence="1" id="KW-0805">Transcription regulation</keyword>
<dbReference type="PANTHER" id="PTHR47506:SF1">
    <property type="entry name" value="HTH-TYPE TRANSCRIPTIONAL REGULATOR YJDC"/>
    <property type="match status" value="1"/>
</dbReference>
<dbReference type="InterPro" id="IPR036271">
    <property type="entry name" value="Tet_transcr_reg_TetR-rel_C_sf"/>
</dbReference>
<dbReference type="KEGG" id="ccho:CCHOA_00380"/>
<dbReference type="SUPFAM" id="SSF48498">
    <property type="entry name" value="Tetracyclin repressor-like, C-terminal domain"/>
    <property type="match status" value="1"/>
</dbReference>
<dbReference type="PROSITE" id="PS50977">
    <property type="entry name" value="HTH_TETR_2"/>
    <property type="match status" value="1"/>
</dbReference>
<dbReference type="InterPro" id="IPR001647">
    <property type="entry name" value="HTH_TetR"/>
</dbReference>
<dbReference type="Pfam" id="PF00440">
    <property type="entry name" value="TetR_N"/>
    <property type="match status" value="1"/>
</dbReference>
<accession>A0A3G6J370</accession>
<dbReference type="GO" id="GO:0003677">
    <property type="term" value="F:DNA binding"/>
    <property type="evidence" value="ECO:0007669"/>
    <property type="project" value="UniProtKB-UniRule"/>
</dbReference>
<dbReference type="PRINTS" id="PR00455">
    <property type="entry name" value="HTHTETR"/>
</dbReference>
<keyword evidence="2 4" id="KW-0238">DNA-binding</keyword>
<dbReference type="SUPFAM" id="SSF46689">
    <property type="entry name" value="Homeodomain-like"/>
    <property type="match status" value="1"/>
</dbReference>
<proteinExistence type="predicted"/>
<feature type="region of interest" description="Disordered" evidence="5">
    <location>
        <begin position="1"/>
        <end position="25"/>
    </location>
</feature>
<gene>
    <name evidence="7" type="ORF">CCHOA_00380</name>
</gene>
<dbReference type="Proteomes" id="UP000269019">
    <property type="component" value="Chromosome"/>
</dbReference>
<evidence type="ECO:0000256" key="4">
    <source>
        <dbReference type="PROSITE-ProRule" id="PRU00335"/>
    </source>
</evidence>
<feature type="DNA-binding region" description="H-T-H motif" evidence="4">
    <location>
        <begin position="46"/>
        <end position="65"/>
    </location>
</feature>
<dbReference type="Gene3D" id="1.10.357.10">
    <property type="entry name" value="Tetracycline Repressor, domain 2"/>
    <property type="match status" value="1"/>
</dbReference>
<feature type="domain" description="HTH tetR-type" evidence="6">
    <location>
        <begin position="23"/>
        <end position="83"/>
    </location>
</feature>
<evidence type="ECO:0000256" key="3">
    <source>
        <dbReference type="ARBA" id="ARBA00023163"/>
    </source>
</evidence>
<dbReference type="PANTHER" id="PTHR47506">
    <property type="entry name" value="TRANSCRIPTIONAL REGULATORY PROTEIN"/>
    <property type="match status" value="1"/>
</dbReference>
<evidence type="ECO:0000313" key="8">
    <source>
        <dbReference type="Proteomes" id="UP000269019"/>
    </source>
</evidence>
<evidence type="ECO:0000313" key="7">
    <source>
        <dbReference type="EMBL" id="AZA12505.1"/>
    </source>
</evidence>
<sequence>MCVIAAASTSSSRAKGSRRRQRPSSRERLLASATHLFTTEGIRVIGIDRILREADVAKASLYSLYGSKDALVIAYVRALDESWRTRYAERISDLSDPKSKILAMFDQAIADQPESEYRGSHFHNAANEYPKPDTDSERGIVEAVREHRRWLLDTLTTLLTELNGYPGLTQARQLLVLLDGGYAGCRIERSTMPLEIAKELAKSLLGAPPADYCI</sequence>
<protein>
    <submittedName>
        <fullName evidence="7">Putative transcriptional regulator</fullName>
    </submittedName>
</protein>